<dbReference type="SUPFAM" id="SSF63737">
    <property type="entry name" value="Leukotriene A4 hydrolase N-terminal domain"/>
    <property type="match status" value="1"/>
</dbReference>
<dbReference type="Pfam" id="PF17900">
    <property type="entry name" value="Peptidase_M1_N"/>
    <property type="match status" value="1"/>
</dbReference>
<dbReference type="InterPro" id="IPR050344">
    <property type="entry name" value="Peptidase_M1_aminopeptidases"/>
</dbReference>
<feature type="active site" description="Proton acceptor" evidence="13">
    <location>
        <position position="376"/>
    </location>
</feature>
<comment type="cofactor">
    <cofactor evidence="14 16">
        <name>Zn(2+)</name>
        <dbReference type="ChEBI" id="CHEBI:29105"/>
    </cofactor>
    <text evidence="14 16">Binds 1 zinc ion per subunit.</text>
</comment>
<keyword evidence="16" id="KW-0031">Aminopeptidase</keyword>
<evidence type="ECO:0000259" key="19">
    <source>
        <dbReference type="Pfam" id="PF17900"/>
    </source>
</evidence>
<dbReference type="InterPro" id="IPR024571">
    <property type="entry name" value="ERAP1-like_C_dom"/>
</dbReference>
<keyword evidence="11 16" id="KW-0472">Membrane</keyword>
<feature type="transmembrane region" description="Helical" evidence="16">
    <location>
        <begin position="16"/>
        <end position="38"/>
    </location>
</feature>
<reference evidence="20" key="3">
    <citation type="submission" date="2025-09" db="UniProtKB">
        <authorList>
            <consortium name="Ensembl"/>
        </authorList>
    </citation>
    <scope>IDENTIFICATION</scope>
</reference>
<keyword evidence="10 16" id="KW-0482">Metalloprotease</keyword>
<evidence type="ECO:0000313" key="21">
    <source>
        <dbReference type="Proteomes" id="UP000694620"/>
    </source>
</evidence>
<keyword evidence="3 16" id="KW-0645">Protease</keyword>
<dbReference type="Gene3D" id="2.60.40.1910">
    <property type="match status" value="1"/>
</dbReference>
<keyword evidence="5 14" id="KW-0479">Metal-binding</keyword>
<dbReference type="Gene3D" id="1.25.50.20">
    <property type="match status" value="1"/>
</dbReference>
<dbReference type="PRINTS" id="PR00756">
    <property type="entry name" value="ALADIPTASE"/>
</dbReference>
<evidence type="ECO:0000256" key="1">
    <source>
        <dbReference type="ARBA" id="ARBA00004606"/>
    </source>
</evidence>
<feature type="binding site" evidence="14">
    <location>
        <position position="379"/>
    </location>
    <ligand>
        <name>Zn(2+)</name>
        <dbReference type="ChEBI" id="CHEBI:29105"/>
        <note>catalytic</note>
    </ligand>
</feature>
<dbReference type="Gene3D" id="2.60.40.1730">
    <property type="entry name" value="tricorn interacting facor f3 domain"/>
    <property type="match status" value="1"/>
</dbReference>
<dbReference type="Ensembl" id="ENSECRT00000008068.1">
    <property type="protein sequence ID" value="ENSECRP00000007943.1"/>
    <property type="gene ID" value="ENSECRG00000005276.1"/>
</dbReference>
<dbReference type="Pfam" id="PF11838">
    <property type="entry name" value="ERAP1_C"/>
    <property type="match status" value="1"/>
</dbReference>
<dbReference type="InterPro" id="IPR034016">
    <property type="entry name" value="M1_APN-typ"/>
</dbReference>
<protein>
    <recommendedName>
        <fullName evidence="16">Aminopeptidase</fullName>
        <ecNumber evidence="16">3.4.11.-</ecNumber>
    </recommendedName>
</protein>
<feature type="domain" description="Peptidase M1 membrane alanine aminopeptidase" evidence="17">
    <location>
        <begin position="303"/>
        <end position="471"/>
    </location>
</feature>
<dbReference type="PANTHER" id="PTHR11533">
    <property type="entry name" value="PROTEASE M1 ZINC METALLOPROTEASE"/>
    <property type="match status" value="1"/>
</dbReference>
<dbReference type="InterPro" id="IPR027268">
    <property type="entry name" value="Peptidase_M4/M1_CTD_sf"/>
</dbReference>
<dbReference type="InterPro" id="IPR014782">
    <property type="entry name" value="Peptidase_M1_dom"/>
</dbReference>
<dbReference type="GO" id="GO:0008270">
    <property type="term" value="F:zinc ion binding"/>
    <property type="evidence" value="ECO:0007669"/>
    <property type="project" value="UniProtKB-UniRule"/>
</dbReference>
<comment type="similarity">
    <text evidence="2 16">Belongs to the peptidase M1 family.</text>
</comment>
<sequence>MGNKSGSGFYLSKSTVAFFTLLFAALFIAFTVFAVLYLRSRTGFCNFAEEEESDKVKPLNCTVVPTPGRQGIWDHYRLPTSLVPINYQLVLWPRFHPESPESTFTGDVNITFQCKNATDVILLHSEQIEVTVVELVRFEIGTEAPQILEVWRSSLYSYLVINLNETLTENSIYVLRISFSGVIGNSTGGFMKMDYEEDGRNLSVITTQMEPTYARTVFPCFDEPSFKATFDIHLIYLPNYVALSNMPAIIIWKVTTFNTTLKMSTYIVACVICEFSHIEMIEHGNEIRIWARKSAIENGEADYALNITGAILRHVMDYLNVSYPLTKTELVAVPEFPASGMENWGLIIFHEDSLLFNYSSDTKEKRRLICSVITHEIGHQWFGNLVTMNWWNQLWLKEGLSSYIENTFPPKLETEMFMKYNDIPDTVRLFHSDTYPFSHPLVVEEENLKTTNEINEAFDSVTYHKVQYVFKLYFLSEFRVSRYLTMTLSRQNSQNEVKLPASVKTIMDKWTMQTGYPIITLNTSTGTLSQEPFDCYTKMNCGDRHIFNTWYVPIEWIKNGSAQPLTWLKSKEGTFPEMKITSENDWILLNANITGYYRVQYDALNWNRIINQLIKDPEVFLSLFISGILFLSHLLPLFIREVILSYGIESGSFQEWEIIWNIFLKQKDNKSDYSDELLFALSFSKEPWILNRYLQLSLNSSIFESHSVRQILMWVAENKIGTPLVWDFVQENWEIIKKILNQILQFFSKFLNLLQNMTVM</sequence>
<evidence type="ECO:0000256" key="15">
    <source>
        <dbReference type="PIRSR" id="PIRSR634016-4"/>
    </source>
</evidence>
<evidence type="ECO:0000256" key="14">
    <source>
        <dbReference type="PIRSR" id="PIRSR634016-3"/>
    </source>
</evidence>
<evidence type="ECO:0000256" key="10">
    <source>
        <dbReference type="ARBA" id="ARBA00023049"/>
    </source>
</evidence>
<dbReference type="GO" id="GO:0016020">
    <property type="term" value="C:membrane"/>
    <property type="evidence" value="ECO:0007669"/>
    <property type="project" value="UniProtKB-SubCell"/>
</dbReference>
<feature type="binding site" evidence="14">
    <location>
        <position position="398"/>
    </location>
    <ligand>
        <name>Zn(2+)</name>
        <dbReference type="ChEBI" id="CHEBI:29105"/>
        <note>catalytic</note>
    </ligand>
</feature>
<dbReference type="GO" id="GO:0043171">
    <property type="term" value="P:peptide catabolic process"/>
    <property type="evidence" value="ECO:0007669"/>
    <property type="project" value="TreeGrafter"/>
</dbReference>
<dbReference type="CDD" id="cd09601">
    <property type="entry name" value="M1_APN-Q_like"/>
    <property type="match status" value="1"/>
</dbReference>
<proteinExistence type="inferred from homology"/>
<evidence type="ECO:0000256" key="2">
    <source>
        <dbReference type="ARBA" id="ARBA00010136"/>
    </source>
</evidence>
<dbReference type="Pfam" id="PF01433">
    <property type="entry name" value="Peptidase_M1"/>
    <property type="match status" value="1"/>
</dbReference>
<feature type="site" description="Transition state stabilizer" evidence="15">
    <location>
        <position position="463"/>
    </location>
</feature>
<dbReference type="GO" id="GO:0005737">
    <property type="term" value="C:cytoplasm"/>
    <property type="evidence" value="ECO:0007669"/>
    <property type="project" value="TreeGrafter"/>
</dbReference>
<dbReference type="InterPro" id="IPR045357">
    <property type="entry name" value="Aminopeptidase_N-like_N"/>
</dbReference>
<evidence type="ECO:0000256" key="16">
    <source>
        <dbReference type="RuleBase" id="RU364040"/>
    </source>
</evidence>
<dbReference type="GO" id="GO:0070006">
    <property type="term" value="F:metalloaminopeptidase activity"/>
    <property type="evidence" value="ECO:0007669"/>
    <property type="project" value="TreeGrafter"/>
</dbReference>
<evidence type="ECO:0000256" key="9">
    <source>
        <dbReference type="ARBA" id="ARBA00022989"/>
    </source>
</evidence>
<evidence type="ECO:0000256" key="4">
    <source>
        <dbReference type="ARBA" id="ARBA00022692"/>
    </source>
</evidence>
<dbReference type="Gene3D" id="1.10.390.10">
    <property type="entry name" value="Neutral Protease Domain 2"/>
    <property type="match status" value="1"/>
</dbReference>
<evidence type="ECO:0000256" key="8">
    <source>
        <dbReference type="ARBA" id="ARBA00022968"/>
    </source>
</evidence>
<accession>A0A8C4RWQ7</accession>
<evidence type="ECO:0000256" key="6">
    <source>
        <dbReference type="ARBA" id="ARBA00022801"/>
    </source>
</evidence>
<dbReference type="GO" id="GO:0006508">
    <property type="term" value="P:proteolysis"/>
    <property type="evidence" value="ECO:0007669"/>
    <property type="project" value="UniProtKB-KW"/>
</dbReference>
<dbReference type="GeneTree" id="ENSGT00940000160535"/>
<keyword evidence="4 16" id="KW-0812">Transmembrane</keyword>
<feature type="binding site" evidence="14">
    <location>
        <position position="375"/>
    </location>
    <ligand>
        <name>Zn(2+)</name>
        <dbReference type="ChEBI" id="CHEBI:29105"/>
        <note>catalytic</note>
    </ligand>
</feature>
<keyword evidence="21" id="KW-1185">Reference proteome</keyword>
<dbReference type="GO" id="GO:0042277">
    <property type="term" value="F:peptide binding"/>
    <property type="evidence" value="ECO:0007669"/>
    <property type="project" value="TreeGrafter"/>
</dbReference>
<evidence type="ECO:0000259" key="18">
    <source>
        <dbReference type="Pfam" id="PF11838"/>
    </source>
</evidence>
<feature type="domain" description="Aminopeptidase N-like N-terminal" evidence="19">
    <location>
        <begin position="83"/>
        <end position="267"/>
    </location>
</feature>
<evidence type="ECO:0000313" key="20">
    <source>
        <dbReference type="Ensembl" id="ENSECRP00000007943.1"/>
    </source>
</evidence>
<dbReference type="GO" id="GO:0005615">
    <property type="term" value="C:extracellular space"/>
    <property type="evidence" value="ECO:0007669"/>
    <property type="project" value="TreeGrafter"/>
</dbReference>
<reference evidence="20" key="1">
    <citation type="submission" date="2021-06" db="EMBL/GenBank/DDBJ databases">
        <authorList>
            <consortium name="Wellcome Sanger Institute Data Sharing"/>
        </authorList>
    </citation>
    <scope>NUCLEOTIDE SEQUENCE [LARGE SCALE GENOMIC DNA]</scope>
</reference>
<evidence type="ECO:0000256" key="13">
    <source>
        <dbReference type="PIRSR" id="PIRSR634016-1"/>
    </source>
</evidence>
<organism evidence="20 21">
    <name type="scientific">Erpetoichthys calabaricus</name>
    <name type="common">Rope fish</name>
    <name type="synonym">Calamoichthys calabaricus</name>
    <dbReference type="NCBI Taxonomy" id="27687"/>
    <lineage>
        <taxon>Eukaryota</taxon>
        <taxon>Metazoa</taxon>
        <taxon>Chordata</taxon>
        <taxon>Craniata</taxon>
        <taxon>Vertebrata</taxon>
        <taxon>Euteleostomi</taxon>
        <taxon>Actinopterygii</taxon>
        <taxon>Polypteriformes</taxon>
        <taxon>Polypteridae</taxon>
        <taxon>Erpetoichthys</taxon>
    </lineage>
</organism>
<evidence type="ECO:0000259" key="17">
    <source>
        <dbReference type="Pfam" id="PF01433"/>
    </source>
</evidence>
<evidence type="ECO:0000256" key="11">
    <source>
        <dbReference type="ARBA" id="ARBA00023136"/>
    </source>
</evidence>
<keyword evidence="12" id="KW-0325">Glycoprotein</keyword>
<keyword evidence="7 14" id="KW-0862">Zinc</keyword>
<dbReference type="Proteomes" id="UP000694620">
    <property type="component" value="Chromosome 7"/>
</dbReference>
<evidence type="ECO:0000256" key="5">
    <source>
        <dbReference type="ARBA" id="ARBA00022723"/>
    </source>
</evidence>
<dbReference type="EC" id="3.4.11.-" evidence="16"/>
<gene>
    <name evidence="20" type="primary">LVRN</name>
</gene>
<evidence type="ECO:0000256" key="3">
    <source>
        <dbReference type="ARBA" id="ARBA00022670"/>
    </source>
</evidence>
<keyword evidence="6 16" id="KW-0378">Hydrolase</keyword>
<dbReference type="InterPro" id="IPR042097">
    <property type="entry name" value="Aminopeptidase_N-like_N_sf"/>
</dbReference>
<reference evidence="20" key="2">
    <citation type="submission" date="2025-08" db="UniProtKB">
        <authorList>
            <consortium name="Ensembl"/>
        </authorList>
    </citation>
    <scope>IDENTIFICATION</scope>
</reference>
<name>A0A8C4RWQ7_ERPCA</name>
<keyword evidence="8" id="KW-0735">Signal-anchor</keyword>
<dbReference type="InterPro" id="IPR001930">
    <property type="entry name" value="Peptidase_M1"/>
</dbReference>
<comment type="subcellular location">
    <subcellularLocation>
        <location evidence="1">Membrane</location>
        <topology evidence="1">Single-pass type II membrane protein</topology>
    </subcellularLocation>
</comment>
<dbReference type="SUPFAM" id="SSF55486">
    <property type="entry name" value="Metalloproteases ('zincins'), catalytic domain"/>
    <property type="match status" value="1"/>
</dbReference>
<feature type="domain" description="ERAP1-like C-terminal" evidence="18">
    <location>
        <begin position="636"/>
        <end position="751"/>
    </location>
</feature>
<evidence type="ECO:0000256" key="7">
    <source>
        <dbReference type="ARBA" id="ARBA00022833"/>
    </source>
</evidence>
<evidence type="ECO:0000256" key="12">
    <source>
        <dbReference type="ARBA" id="ARBA00023180"/>
    </source>
</evidence>
<dbReference type="PANTHER" id="PTHR11533:SF31">
    <property type="entry name" value="AMINOPEPTIDASE Q"/>
    <property type="match status" value="1"/>
</dbReference>
<keyword evidence="9 16" id="KW-1133">Transmembrane helix</keyword>
<dbReference type="FunFam" id="2.60.40.1730:FF:000012">
    <property type="entry name" value="Aminopeptidase N"/>
    <property type="match status" value="1"/>
</dbReference>
<dbReference type="AlphaFoldDB" id="A0A8C4RWQ7"/>